<dbReference type="OMA" id="DITHDEI"/>
<dbReference type="AlphaFoldDB" id="A0A915KAD6"/>
<protein>
    <submittedName>
        <fullName evidence="2">Uncharacterized protein</fullName>
    </submittedName>
</protein>
<dbReference type="Proteomes" id="UP000887565">
    <property type="component" value="Unplaced"/>
</dbReference>
<dbReference type="PANTHER" id="PTHR10492">
    <property type="match status" value="1"/>
</dbReference>
<proteinExistence type="predicted"/>
<evidence type="ECO:0000313" key="2">
    <source>
        <dbReference type="WBParaSite" id="nRc.2.0.1.t35738-RA"/>
    </source>
</evidence>
<organism evidence="1 2">
    <name type="scientific">Romanomermis culicivorax</name>
    <name type="common">Nematode worm</name>
    <dbReference type="NCBI Taxonomy" id="13658"/>
    <lineage>
        <taxon>Eukaryota</taxon>
        <taxon>Metazoa</taxon>
        <taxon>Ecdysozoa</taxon>
        <taxon>Nematoda</taxon>
        <taxon>Enoplea</taxon>
        <taxon>Dorylaimia</taxon>
        <taxon>Mermithida</taxon>
        <taxon>Mermithoidea</taxon>
        <taxon>Mermithidae</taxon>
        <taxon>Romanomermis</taxon>
    </lineage>
</organism>
<evidence type="ECO:0000313" key="1">
    <source>
        <dbReference type="Proteomes" id="UP000887565"/>
    </source>
</evidence>
<dbReference type="WBParaSite" id="nRc.2.0.1.t35738-RA">
    <property type="protein sequence ID" value="nRc.2.0.1.t35738-RA"/>
    <property type="gene ID" value="nRc.2.0.1.g35738"/>
</dbReference>
<keyword evidence="1" id="KW-1185">Reference proteome</keyword>
<dbReference type="PANTHER" id="PTHR10492:SF57">
    <property type="entry name" value="ATP-DEPENDENT DNA HELICASE"/>
    <property type="match status" value="1"/>
</dbReference>
<sequence length="357" mass="40966">MLIILEQDPSVKTTDFCDEFVSAEIPDMPDSNDKSAAAQQQRDLHDLVTRLNLHDHDKTSSCMADGKCSKYFPKKFSPLTILSESDFPIYKRRGPPGPDQTKTDSHGNTFLKTYGNTSLKMYAKTGKTILLDNRFVVPYNAFLLLKYSSHLNLEHVAAQESMEYTFKYIMKGHDMAYVRVQNDLVVNYDKMDNIMQCRYMAGIEGYWNISGFPIVHCSHPVIRQWIKGPKGQPIIFHEGYEREGLGQIESGGKKTMVQAFFDLCCENSLTKTLTYDKVGKHFKFNDQEGKWYPRKKRDPSKIIVRVGSVSPRNRELFCIRILLFNVVSPTSFENLRTVEGVVYPTFEEACKIRNLFG</sequence>
<reference evidence="2" key="1">
    <citation type="submission" date="2022-11" db="UniProtKB">
        <authorList>
            <consortium name="WormBaseParasite"/>
        </authorList>
    </citation>
    <scope>IDENTIFICATION</scope>
</reference>
<name>A0A915KAD6_ROMCU</name>
<accession>A0A915KAD6</accession>